<evidence type="ECO:0000313" key="5">
    <source>
        <dbReference type="Proteomes" id="UP000323621"/>
    </source>
</evidence>
<comment type="similarity">
    <text evidence="1 3">Belongs to the UreD family.</text>
</comment>
<keyword evidence="5" id="KW-1185">Reference proteome</keyword>
<name>A0ABY3M9R6_9FLAO</name>
<accession>A0ABY3M9R6</accession>
<evidence type="ECO:0000256" key="1">
    <source>
        <dbReference type="ARBA" id="ARBA00007177"/>
    </source>
</evidence>
<dbReference type="RefSeq" id="WP_148381183.1">
    <property type="nucleotide sequence ID" value="NZ_VSKN01000012.1"/>
</dbReference>
<keyword evidence="3" id="KW-0963">Cytoplasm</keyword>
<gene>
    <name evidence="3" type="primary">ureD</name>
    <name evidence="4" type="ORF">ES677_10210</name>
</gene>
<keyword evidence="3" id="KW-0996">Nickel insertion</keyword>
<dbReference type="PANTHER" id="PTHR33643:SF1">
    <property type="entry name" value="UREASE ACCESSORY PROTEIN D"/>
    <property type="match status" value="1"/>
</dbReference>
<dbReference type="HAMAP" id="MF_01384">
    <property type="entry name" value="UreD"/>
    <property type="match status" value="1"/>
</dbReference>
<comment type="subcellular location">
    <subcellularLocation>
        <location evidence="3">Cytoplasm</location>
    </subcellularLocation>
</comment>
<evidence type="ECO:0000256" key="3">
    <source>
        <dbReference type="HAMAP-Rule" id="MF_01384"/>
    </source>
</evidence>
<dbReference type="Pfam" id="PF01774">
    <property type="entry name" value="UreD"/>
    <property type="match status" value="1"/>
</dbReference>
<proteinExistence type="inferred from homology"/>
<protein>
    <recommendedName>
        <fullName evidence="3">Urease accessory protein UreD</fullName>
    </recommendedName>
</protein>
<dbReference type="InterPro" id="IPR002669">
    <property type="entry name" value="UreD"/>
</dbReference>
<comment type="function">
    <text evidence="3">Required for maturation of urease via the functional incorporation of the urease nickel metallocenter.</text>
</comment>
<comment type="caution">
    <text evidence="4">The sequence shown here is derived from an EMBL/GenBank/DDBJ whole genome shotgun (WGS) entry which is preliminary data.</text>
</comment>
<reference evidence="4 5" key="1">
    <citation type="submission" date="2019-08" db="EMBL/GenBank/DDBJ databases">
        <title>Genomes of Antarctic Bizionia species.</title>
        <authorList>
            <person name="Bowman J.P."/>
        </authorList>
    </citation>
    <scope>NUCLEOTIDE SEQUENCE [LARGE SCALE GENOMIC DNA]</scope>
    <source>
        <strain evidence="4 5">IC164</strain>
    </source>
</reference>
<sequence>MGQYSVETSLYREVTILKDTFFTPPFNVVEVREDKSNPLLEVMIMSSSPGFFNHDHYKIDVNVKKETLLNIQTQSYQRVYDTPDGARQEMNVNIEENAYFSHLPHPSVPHKGAIFNSKNTINLAANSVLVWGEILACGRKLNGESFAFIKYNSLTEIYREGKLFYKDNLYLKPSAIDFKSIGQYEEFTYQANFVSIDPFHSVKEHIELMTTVLAEEEDMIFGVSKLSEDACAIRVLGNSGEQLFIALKKIRIQLDNQANALRKKEIEIKLIEIWNQS</sequence>
<dbReference type="PANTHER" id="PTHR33643">
    <property type="entry name" value="UREASE ACCESSORY PROTEIN D"/>
    <property type="match status" value="1"/>
</dbReference>
<keyword evidence="2 3" id="KW-0143">Chaperone</keyword>
<evidence type="ECO:0000256" key="2">
    <source>
        <dbReference type="ARBA" id="ARBA00023186"/>
    </source>
</evidence>
<dbReference type="EMBL" id="VSKN01000012">
    <property type="protein sequence ID" value="TYC11436.1"/>
    <property type="molecule type" value="Genomic_DNA"/>
</dbReference>
<evidence type="ECO:0000313" key="4">
    <source>
        <dbReference type="EMBL" id="TYC11436.1"/>
    </source>
</evidence>
<comment type="subunit">
    <text evidence="3">UreD, UreF and UreG form a complex that acts as a GTP-hydrolysis-dependent molecular chaperone, activating the urease apoprotein by helping to assemble the nickel containing metallocenter of UreC. The UreE protein probably delivers the nickel.</text>
</comment>
<organism evidence="4 5">
    <name type="scientific">Bizionia gelidisalsuginis</name>
    <dbReference type="NCBI Taxonomy" id="291188"/>
    <lineage>
        <taxon>Bacteria</taxon>
        <taxon>Pseudomonadati</taxon>
        <taxon>Bacteroidota</taxon>
        <taxon>Flavobacteriia</taxon>
        <taxon>Flavobacteriales</taxon>
        <taxon>Flavobacteriaceae</taxon>
        <taxon>Bizionia</taxon>
    </lineage>
</organism>
<dbReference type="Proteomes" id="UP000323621">
    <property type="component" value="Unassembled WGS sequence"/>
</dbReference>